<dbReference type="Proteomes" id="UP001205998">
    <property type="component" value="Unassembled WGS sequence"/>
</dbReference>
<dbReference type="PANTHER" id="PTHR21615:SF2">
    <property type="entry name" value="CYCLIN N-TERMINAL DOMAIN-CONTAINING PROTEIN 1"/>
    <property type="match status" value="1"/>
</dbReference>
<sequence length="325" mass="36429">MDILKLKPTLAKRPTSPSINHQTKNIRYGEASFELLSDILNTLNKQNKSHVRNVCGSVCGSFKDRRVVEHAFFICEEFRLDPLVAYHAIELLDRQFMLKHIENLLSQQQSEVCGASVSAAKGTEEELIFQILKDKFCLFIISSMQIASKITLHTNVIDNNSALRYLQSVGTDCPKEKILESELLILKTLDFSVNVPNPLLYVETLLEVLGHNNPATAVAHLHHLCRYVLRFVYLQRELIYSSLLIAVTGCLSPTTDQQAKFVSVTEDCMLLGVGVIAVAAFIYQISTWEKVVEQLSLITGISAKSIMEFAHVILVHITKSKAKLS</sequence>
<dbReference type="CDD" id="cd20541">
    <property type="entry name" value="CYCLIN_CNTD1"/>
    <property type="match status" value="1"/>
</dbReference>
<organism evidence="1 2">
    <name type="scientific">Silurus asotus</name>
    <name type="common">Amur catfish</name>
    <name type="synonym">Parasilurus asotus</name>
    <dbReference type="NCBI Taxonomy" id="30991"/>
    <lineage>
        <taxon>Eukaryota</taxon>
        <taxon>Metazoa</taxon>
        <taxon>Chordata</taxon>
        <taxon>Craniata</taxon>
        <taxon>Vertebrata</taxon>
        <taxon>Euteleostomi</taxon>
        <taxon>Actinopterygii</taxon>
        <taxon>Neopterygii</taxon>
        <taxon>Teleostei</taxon>
        <taxon>Ostariophysi</taxon>
        <taxon>Siluriformes</taxon>
        <taxon>Siluridae</taxon>
        <taxon>Silurus</taxon>
    </lineage>
</organism>
<reference evidence="1" key="1">
    <citation type="submission" date="2018-07" db="EMBL/GenBank/DDBJ databases">
        <title>Comparative genomics of catfishes provides insights into carnivory and benthic adaptation.</title>
        <authorList>
            <person name="Zhang Y."/>
            <person name="Wang D."/>
            <person name="Peng Z."/>
            <person name="Zheng S."/>
            <person name="Shao F."/>
            <person name="Tao W."/>
        </authorList>
    </citation>
    <scope>NUCLEOTIDE SEQUENCE</scope>
    <source>
        <strain evidence="1">Chongqing</strain>
    </source>
</reference>
<accession>A0AAD5FJ13</accession>
<dbReference type="EMBL" id="MU551701">
    <property type="protein sequence ID" value="KAI5617638.1"/>
    <property type="molecule type" value="Genomic_DNA"/>
</dbReference>
<dbReference type="GO" id="GO:0007131">
    <property type="term" value="P:reciprocal meiotic recombination"/>
    <property type="evidence" value="ECO:0007669"/>
    <property type="project" value="TreeGrafter"/>
</dbReference>
<gene>
    <name evidence="1" type="ORF">C0J50_22806</name>
</gene>
<dbReference type="AlphaFoldDB" id="A0AAD5FJ13"/>
<evidence type="ECO:0000313" key="2">
    <source>
        <dbReference type="Proteomes" id="UP001205998"/>
    </source>
</evidence>
<protein>
    <submittedName>
        <fullName evidence="1">Cyclin N-terminal domain-containing protein 1</fullName>
    </submittedName>
</protein>
<dbReference type="SUPFAM" id="SSF47954">
    <property type="entry name" value="Cyclin-like"/>
    <property type="match status" value="1"/>
</dbReference>
<dbReference type="InterPro" id="IPR036915">
    <property type="entry name" value="Cyclin-like_sf"/>
</dbReference>
<evidence type="ECO:0000313" key="1">
    <source>
        <dbReference type="EMBL" id="KAI5617638.1"/>
    </source>
</evidence>
<dbReference type="PANTHER" id="PTHR21615">
    <property type="entry name" value="CYCLIN N-TERMINAL DOMAIN-CONTAINING PROTEIN 1"/>
    <property type="match status" value="1"/>
</dbReference>
<keyword evidence="2" id="KW-1185">Reference proteome</keyword>
<dbReference type="GO" id="GO:0035861">
    <property type="term" value="C:site of double-strand break"/>
    <property type="evidence" value="ECO:0007669"/>
    <property type="project" value="TreeGrafter"/>
</dbReference>
<dbReference type="Gene3D" id="1.10.472.10">
    <property type="entry name" value="Cyclin-like"/>
    <property type="match status" value="1"/>
</dbReference>
<comment type="caution">
    <text evidence="1">The sequence shown here is derived from an EMBL/GenBank/DDBJ whole genome shotgun (WGS) entry which is preliminary data.</text>
</comment>
<name>A0AAD5FJ13_SILAS</name>
<proteinExistence type="predicted"/>